<accession>A0A443RY68</accession>
<reference evidence="1 2" key="1">
    <citation type="journal article" date="2018" name="Gigascience">
        <title>Genomes of trombidid mites reveal novel predicted allergens and laterally-transferred genes associated with secondary metabolism.</title>
        <authorList>
            <person name="Dong X."/>
            <person name="Chaisiri K."/>
            <person name="Xia D."/>
            <person name="Armstrong S.D."/>
            <person name="Fang Y."/>
            <person name="Donnelly M.J."/>
            <person name="Kadowaki T."/>
            <person name="McGarry J.W."/>
            <person name="Darby A.C."/>
            <person name="Makepeace B.L."/>
        </authorList>
    </citation>
    <scope>NUCLEOTIDE SEQUENCE [LARGE SCALE GENOMIC DNA]</scope>
    <source>
        <strain evidence="1">UoL-UT</strain>
    </source>
</reference>
<dbReference type="Proteomes" id="UP000288716">
    <property type="component" value="Unassembled WGS sequence"/>
</dbReference>
<gene>
    <name evidence="1" type="ORF">B4U80_06275</name>
</gene>
<dbReference type="VEuPathDB" id="VectorBase:LDEU011915"/>
<protein>
    <submittedName>
        <fullName evidence="1">Uncharacterized protein</fullName>
    </submittedName>
</protein>
<dbReference type="AlphaFoldDB" id="A0A443RY68"/>
<keyword evidence="2" id="KW-1185">Reference proteome</keyword>
<comment type="caution">
    <text evidence="1">The sequence shown here is derived from an EMBL/GenBank/DDBJ whole genome shotgun (WGS) entry which is preliminary data.</text>
</comment>
<sequence>MSLGQRVKVTLKADQLVGGVKIELVKIE</sequence>
<evidence type="ECO:0000313" key="2">
    <source>
        <dbReference type="Proteomes" id="UP000288716"/>
    </source>
</evidence>
<evidence type="ECO:0000313" key="1">
    <source>
        <dbReference type="EMBL" id="RWS20125.1"/>
    </source>
</evidence>
<proteinExistence type="predicted"/>
<organism evidence="1 2">
    <name type="scientific">Leptotrombidium deliense</name>
    <dbReference type="NCBI Taxonomy" id="299467"/>
    <lineage>
        <taxon>Eukaryota</taxon>
        <taxon>Metazoa</taxon>
        <taxon>Ecdysozoa</taxon>
        <taxon>Arthropoda</taxon>
        <taxon>Chelicerata</taxon>
        <taxon>Arachnida</taxon>
        <taxon>Acari</taxon>
        <taxon>Acariformes</taxon>
        <taxon>Trombidiformes</taxon>
        <taxon>Prostigmata</taxon>
        <taxon>Anystina</taxon>
        <taxon>Parasitengona</taxon>
        <taxon>Trombiculoidea</taxon>
        <taxon>Trombiculidae</taxon>
        <taxon>Leptotrombidium</taxon>
    </lineage>
</organism>
<name>A0A443RY68_9ACAR</name>
<dbReference type="EMBL" id="NCKV01019827">
    <property type="protein sequence ID" value="RWS20125.1"/>
    <property type="molecule type" value="Genomic_DNA"/>
</dbReference>